<dbReference type="RefSeq" id="XP_044543666.1">
    <property type="nucleotide sequence ID" value="XM_044686357.1"/>
</dbReference>
<dbReference type="GO" id="GO:0016829">
    <property type="term" value="F:lyase activity"/>
    <property type="evidence" value="ECO:0007669"/>
    <property type="project" value="UniProtKB-KW"/>
</dbReference>
<proteinExistence type="predicted"/>
<evidence type="ECO:0000259" key="6">
    <source>
        <dbReference type="Pfam" id="PF07940"/>
    </source>
</evidence>
<dbReference type="Pfam" id="PF07940">
    <property type="entry name" value="Hepar_II_III_C"/>
    <property type="match status" value="1"/>
</dbReference>
<dbReference type="PANTHER" id="PTHR39210:SF1">
    <property type="entry name" value="HEPARIN-SULFATE LYASE"/>
    <property type="match status" value="1"/>
</dbReference>
<dbReference type="EMBL" id="PYSW02000045">
    <property type="protein sequence ID" value="KAG2374492.1"/>
    <property type="molecule type" value="Genomic_DNA"/>
</dbReference>
<evidence type="ECO:0000256" key="3">
    <source>
        <dbReference type="ARBA" id="ARBA00023239"/>
    </source>
</evidence>
<accession>A0AA88GB80</accession>
<feature type="compositionally biased region" description="Low complexity" evidence="4">
    <location>
        <begin position="354"/>
        <end position="376"/>
    </location>
</feature>
<keyword evidence="5" id="KW-1133">Transmembrane helix</keyword>
<evidence type="ECO:0000256" key="1">
    <source>
        <dbReference type="ARBA" id="ARBA00022729"/>
    </source>
</evidence>
<dbReference type="AlphaFoldDB" id="A0AA88GB80"/>
<keyword evidence="2" id="KW-0574">Periplasm</keyword>
<keyword evidence="5" id="KW-0812">Transmembrane</keyword>
<keyword evidence="5" id="KW-0472">Membrane</keyword>
<organism evidence="7 8">
    <name type="scientific">Naegleria lovaniensis</name>
    <name type="common">Amoeba</name>
    <dbReference type="NCBI Taxonomy" id="51637"/>
    <lineage>
        <taxon>Eukaryota</taxon>
        <taxon>Discoba</taxon>
        <taxon>Heterolobosea</taxon>
        <taxon>Tetramitia</taxon>
        <taxon>Eutetramitia</taxon>
        <taxon>Vahlkampfiidae</taxon>
        <taxon>Naegleria</taxon>
    </lineage>
</organism>
<evidence type="ECO:0000256" key="5">
    <source>
        <dbReference type="SAM" id="Phobius"/>
    </source>
</evidence>
<sequence length="413" mass="46648">MVGTSMFPIISIHTRAIFPTRPNSTLIRWVLNQKSIPPPSWTSVFFPNASFAIMRSGWTATDHYALMDIASLGYGHEHQDKLNIIIEPYGRRRLLFDNGGGDYEQSVFRTYSLSKESHNTVLVDGFSQKRQKRVPWDLIGYGNANTPRPIFETHCLIMPWDDYPRAIPMYLVIDEMSSVDGLPHTYEARWHLRTTNVQFNSTLKLLTPQTMANLAIISLSKETQSYHANAQTSPKILRFDIQRGSSPILATTYVTSQNGLKNTILTLLIPLKPYQTPNISNVIEIVPSSHYQFLMLNDDKSLNWTIDLKIEWILTKLGSILTSIVVNTSRTWTELIYESIAPTSLVKPEPSMAVSSPRPSKSVVKPNPTTRSSSRVVNASNSRMKHAWNVFTVCLVIGLVLAFLCVRDIFGSM</sequence>
<evidence type="ECO:0000256" key="2">
    <source>
        <dbReference type="ARBA" id="ARBA00022764"/>
    </source>
</evidence>
<feature type="domain" description="Heparinase II/III-like C-terminal" evidence="6">
    <location>
        <begin position="40"/>
        <end position="130"/>
    </location>
</feature>
<evidence type="ECO:0000256" key="4">
    <source>
        <dbReference type="SAM" id="MobiDB-lite"/>
    </source>
</evidence>
<keyword evidence="8" id="KW-1185">Reference proteome</keyword>
<comment type="caution">
    <text evidence="7">The sequence shown here is derived from an EMBL/GenBank/DDBJ whole genome shotgun (WGS) entry which is preliminary data.</text>
</comment>
<feature type="transmembrane region" description="Helical" evidence="5">
    <location>
        <begin position="387"/>
        <end position="406"/>
    </location>
</feature>
<dbReference type="Proteomes" id="UP000816034">
    <property type="component" value="Unassembled WGS sequence"/>
</dbReference>
<name>A0AA88GB80_NAELO</name>
<protein>
    <recommendedName>
        <fullName evidence="6">Heparinase II/III-like C-terminal domain-containing protein</fullName>
    </recommendedName>
</protein>
<reference evidence="7 8" key="1">
    <citation type="journal article" date="2018" name="BMC Genomics">
        <title>The genome of Naegleria lovaniensis, the basis for a comparative approach to unravel pathogenicity factors of the human pathogenic amoeba N. fowleri.</title>
        <authorList>
            <person name="Liechti N."/>
            <person name="Schurch N."/>
            <person name="Bruggmann R."/>
            <person name="Wittwer M."/>
        </authorList>
    </citation>
    <scope>NUCLEOTIDE SEQUENCE [LARGE SCALE GENOMIC DNA]</scope>
    <source>
        <strain evidence="7 8">ATCC 30569</strain>
    </source>
</reference>
<dbReference type="Gene3D" id="2.70.98.70">
    <property type="match status" value="1"/>
</dbReference>
<evidence type="ECO:0000313" key="7">
    <source>
        <dbReference type="EMBL" id="KAG2374492.1"/>
    </source>
</evidence>
<dbReference type="PANTHER" id="PTHR39210">
    <property type="entry name" value="HEPARIN-SULFATE LYASE"/>
    <property type="match status" value="1"/>
</dbReference>
<keyword evidence="1" id="KW-0732">Signal</keyword>
<gene>
    <name evidence="7" type="ORF">C9374_010776</name>
</gene>
<evidence type="ECO:0000313" key="8">
    <source>
        <dbReference type="Proteomes" id="UP000816034"/>
    </source>
</evidence>
<dbReference type="InterPro" id="IPR012480">
    <property type="entry name" value="Hepar_II_III_C"/>
</dbReference>
<feature type="region of interest" description="Disordered" evidence="4">
    <location>
        <begin position="348"/>
        <end position="376"/>
    </location>
</feature>
<keyword evidence="3" id="KW-0456">Lyase</keyword>
<dbReference type="GeneID" id="68103230"/>